<protein>
    <submittedName>
        <fullName evidence="1">13062_t:CDS:1</fullName>
    </submittedName>
</protein>
<gene>
    <name evidence="1" type="ORF">ACOLOM_LOCUS12026</name>
</gene>
<feature type="non-terminal residue" evidence="1">
    <location>
        <position position="75"/>
    </location>
</feature>
<comment type="caution">
    <text evidence="1">The sequence shown here is derived from an EMBL/GenBank/DDBJ whole genome shotgun (WGS) entry which is preliminary data.</text>
</comment>
<accession>A0ACA9QC99</accession>
<proteinExistence type="predicted"/>
<organism evidence="1 2">
    <name type="scientific">Acaulospora colombiana</name>
    <dbReference type="NCBI Taxonomy" id="27376"/>
    <lineage>
        <taxon>Eukaryota</taxon>
        <taxon>Fungi</taxon>
        <taxon>Fungi incertae sedis</taxon>
        <taxon>Mucoromycota</taxon>
        <taxon>Glomeromycotina</taxon>
        <taxon>Glomeromycetes</taxon>
        <taxon>Diversisporales</taxon>
        <taxon>Acaulosporaceae</taxon>
        <taxon>Acaulospora</taxon>
    </lineage>
</organism>
<name>A0ACA9QC99_9GLOM</name>
<evidence type="ECO:0000313" key="1">
    <source>
        <dbReference type="EMBL" id="CAG8738321.1"/>
    </source>
</evidence>
<feature type="non-terminal residue" evidence="1">
    <location>
        <position position="1"/>
    </location>
</feature>
<dbReference type="EMBL" id="CAJVPT010046551">
    <property type="protein sequence ID" value="CAG8738321.1"/>
    <property type="molecule type" value="Genomic_DNA"/>
</dbReference>
<keyword evidence="2" id="KW-1185">Reference proteome</keyword>
<dbReference type="Proteomes" id="UP000789525">
    <property type="component" value="Unassembled WGS sequence"/>
</dbReference>
<sequence length="75" mass="8779">IERLKEETARRRREREEKLRLSAALKPTVPASPSPSSAPPVYKNPNLNVRDFESRVLNKMMEREKLDEMSRREAS</sequence>
<evidence type="ECO:0000313" key="2">
    <source>
        <dbReference type="Proteomes" id="UP000789525"/>
    </source>
</evidence>
<reference evidence="1" key="1">
    <citation type="submission" date="2021-06" db="EMBL/GenBank/DDBJ databases">
        <authorList>
            <person name="Kallberg Y."/>
            <person name="Tangrot J."/>
            <person name="Rosling A."/>
        </authorList>
    </citation>
    <scope>NUCLEOTIDE SEQUENCE</scope>
    <source>
        <strain evidence="1">CL356</strain>
    </source>
</reference>